<dbReference type="InterPro" id="IPR025241">
    <property type="entry name" value="DUF4190"/>
</dbReference>
<evidence type="ECO:0000259" key="3">
    <source>
        <dbReference type="Pfam" id="PF13828"/>
    </source>
</evidence>
<evidence type="ECO:0000256" key="1">
    <source>
        <dbReference type="SAM" id="MobiDB-lite"/>
    </source>
</evidence>
<reference evidence="4 5" key="1">
    <citation type="submission" date="2018-11" db="EMBL/GenBank/DDBJ databases">
        <authorList>
            <person name="Kleinhagauer T."/>
            <person name="Glaeser S.P."/>
            <person name="Spergser J."/>
            <person name="Ruckert C."/>
            <person name="Kaempfer P."/>
            <person name="Busse H.-J."/>
        </authorList>
    </citation>
    <scope>NUCLEOTIDE SEQUENCE [LARGE SCALE GENOMIC DNA]</scope>
    <source>
        <strain evidence="4 5">200CH</strain>
    </source>
</reference>
<evidence type="ECO:0000313" key="4">
    <source>
        <dbReference type="EMBL" id="AZA14251.1"/>
    </source>
</evidence>
<protein>
    <recommendedName>
        <fullName evidence="3">DUF4190 domain-containing protein</fullName>
    </recommendedName>
</protein>
<dbReference type="KEGG" id="ccho:CCHOA_09340"/>
<evidence type="ECO:0000256" key="2">
    <source>
        <dbReference type="SAM" id="Phobius"/>
    </source>
</evidence>
<organism evidence="4 5">
    <name type="scientific">Corynebacterium choanae</name>
    <dbReference type="NCBI Taxonomy" id="1862358"/>
    <lineage>
        <taxon>Bacteria</taxon>
        <taxon>Bacillati</taxon>
        <taxon>Actinomycetota</taxon>
        <taxon>Actinomycetes</taxon>
        <taxon>Mycobacteriales</taxon>
        <taxon>Corynebacteriaceae</taxon>
        <taxon>Corynebacterium</taxon>
    </lineage>
</organism>
<gene>
    <name evidence="4" type="ORF">CCHOA_09340</name>
</gene>
<feature type="domain" description="DUF4190" evidence="3">
    <location>
        <begin position="41"/>
        <end position="104"/>
    </location>
</feature>
<feature type="transmembrane region" description="Helical" evidence="2">
    <location>
        <begin position="85"/>
        <end position="109"/>
    </location>
</feature>
<evidence type="ECO:0000313" key="5">
    <source>
        <dbReference type="Proteomes" id="UP000269019"/>
    </source>
</evidence>
<dbReference type="Pfam" id="PF13828">
    <property type="entry name" value="DUF4190"/>
    <property type="match status" value="1"/>
</dbReference>
<sequence>MTTPTPGAQPQDPNNAWAAPEPAPAAPYPPAALAPKKNTIALVALIVGIIGIFTAFLPIVAVAAIILGIIGLVKAKHYSPEWRRKWMAITGIVLGVIGVAIPLVFWLWFQHSQGDFINEVEACNTLADETAKQECIQEATMRWQEENFS</sequence>
<proteinExistence type="predicted"/>
<keyword evidence="2" id="KW-0812">Transmembrane</keyword>
<dbReference type="EMBL" id="CP033896">
    <property type="protein sequence ID" value="AZA14251.1"/>
    <property type="molecule type" value="Genomic_DNA"/>
</dbReference>
<name>A0A3G6J814_9CORY</name>
<accession>A0A3G6J814</accession>
<dbReference type="Proteomes" id="UP000269019">
    <property type="component" value="Chromosome"/>
</dbReference>
<keyword evidence="2" id="KW-1133">Transmembrane helix</keyword>
<feature type="region of interest" description="Disordered" evidence="1">
    <location>
        <begin position="1"/>
        <end position="22"/>
    </location>
</feature>
<feature type="transmembrane region" description="Helical" evidence="2">
    <location>
        <begin position="40"/>
        <end position="73"/>
    </location>
</feature>
<feature type="compositionally biased region" description="Polar residues" evidence="1">
    <location>
        <begin position="1"/>
        <end position="14"/>
    </location>
</feature>
<dbReference type="RefSeq" id="WP_123929370.1">
    <property type="nucleotide sequence ID" value="NZ_CP033896.1"/>
</dbReference>
<keyword evidence="5" id="KW-1185">Reference proteome</keyword>
<dbReference type="AlphaFoldDB" id="A0A3G6J814"/>
<dbReference type="OrthoDB" id="4428064at2"/>
<keyword evidence="2" id="KW-0472">Membrane</keyword>